<evidence type="ECO:0000313" key="3">
    <source>
        <dbReference type="EMBL" id="GCD93087.1"/>
    </source>
</evidence>
<keyword evidence="2" id="KW-0812">Transmembrane</keyword>
<protein>
    <submittedName>
        <fullName evidence="3">Uncharacterized protein</fullName>
    </submittedName>
</protein>
<feature type="region of interest" description="Disordered" evidence="1">
    <location>
        <begin position="87"/>
        <end position="112"/>
    </location>
</feature>
<keyword evidence="2" id="KW-0472">Membrane</keyword>
<dbReference type="Proteomes" id="UP000286931">
    <property type="component" value="Unassembled WGS sequence"/>
</dbReference>
<comment type="caution">
    <text evidence="3">The sequence shown here is derived from an EMBL/GenBank/DDBJ whole genome shotgun (WGS) entry which is preliminary data.</text>
</comment>
<dbReference type="AlphaFoldDB" id="A0A401YEU0"/>
<organism evidence="3 4">
    <name type="scientific">Embleya hyalina</name>
    <dbReference type="NCBI Taxonomy" id="516124"/>
    <lineage>
        <taxon>Bacteria</taxon>
        <taxon>Bacillati</taxon>
        <taxon>Actinomycetota</taxon>
        <taxon>Actinomycetes</taxon>
        <taxon>Kitasatosporales</taxon>
        <taxon>Streptomycetaceae</taxon>
        <taxon>Embleya</taxon>
    </lineage>
</organism>
<proteinExistence type="predicted"/>
<reference evidence="3 4" key="1">
    <citation type="submission" date="2018-12" db="EMBL/GenBank/DDBJ databases">
        <title>Draft genome sequence of Embleya hyalina NBRC 13850T.</title>
        <authorList>
            <person name="Komaki H."/>
            <person name="Hosoyama A."/>
            <person name="Kimura A."/>
            <person name="Ichikawa N."/>
            <person name="Tamura T."/>
        </authorList>
    </citation>
    <scope>NUCLEOTIDE SEQUENCE [LARGE SCALE GENOMIC DNA]</scope>
    <source>
        <strain evidence="3 4">NBRC 13850</strain>
    </source>
</reference>
<accession>A0A401YEU0</accession>
<dbReference type="EMBL" id="BIFH01000013">
    <property type="protein sequence ID" value="GCD93087.1"/>
    <property type="molecule type" value="Genomic_DNA"/>
</dbReference>
<keyword evidence="4" id="KW-1185">Reference proteome</keyword>
<feature type="transmembrane region" description="Helical" evidence="2">
    <location>
        <begin position="32"/>
        <end position="53"/>
    </location>
</feature>
<gene>
    <name evidence="3" type="ORF">EHYA_00730</name>
</gene>
<sequence length="112" mass="11728">MQASNPFPPLGLGAGSLVAALAGVPTWMAVGFLVLAVLWILAAAIPAFTAWTNTRSRCADRRRHFTALENAAGSLSPQERAAAITEAIRIQDAPEPPTPEQPPSTAGDRTNP</sequence>
<evidence type="ECO:0000256" key="1">
    <source>
        <dbReference type="SAM" id="MobiDB-lite"/>
    </source>
</evidence>
<keyword evidence="2" id="KW-1133">Transmembrane helix</keyword>
<evidence type="ECO:0000313" key="4">
    <source>
        <dbReference type="Proteomes" id="UP000286931"/>
    </source>
</evidence>
<evidence type="ECO:0000256" key="2">
    <source>
        <dbReference type="SAM" id="Phobius"/>
    </source>
</evidence>
<name>A0A401YEU0_9ACTN</name>